<keyword evidence="1" id="KW-0472">Membrane</keyword>
<evidence type="ECO:0000313" key="3">
    <source>
        <dbReference type="Proteomes" id="UP000266568"/>
    </source>
</evidence>
<sequence length="81" mass="8852">MMTDSILYMTLASAGLAAIAMLAYTGLTGWRGWLQLKHEELAARHEAEGDRTLPNASARIEIADLKERIRKLEAIAAGVDL</sequence>
<evidence type="ECO:0000313" key="2">
    <source>
        <dbReference type="EMBL" id="RIA45636.1"/>
    </source>
</evidence>
<feature type="transmembrane region" description="Helical" evidence="1">
    <location>
        <begin position="6"/>
        <end position="27"/>
    </location>
</feature>
<proteinExistence type="predicted"/>
<accession>A0A397P7V9</accession>
<dbReference type="EMBL" id="QXDC01000002">
    <property type="protein sequence ID" value="RIA45636.1"/>
    <property type="molecule type" value="Genomic_DNA"/>
</dbReference>
<keyword evidence="1" id="KW-1133">Transmembrane helix</keyword>
<evidence type="ECO:0000256" key="1">
    <source>
        <dbReference type="SAM" id="Phobius"/>
    </source>
</evidence>
<dbReference type="Proteomes" id="UP000266568">
    <property type="component" value="Unassembled WGS sequence"/>
</dbReference>
<comment type="caution">
    <text evidence="2">The sequence shown here is derived from an EMBL/GenBank/DDBJ whole genome shotgun (WGS) entry which is preliminary data.</text>
</comment>
<keyword evidence="1" id="KW-0812">Transmembrane</keyword>
<dbReference type="AlphaFoldDB" id="A0A397P7V9"/>
<keyword evidence="3" id="KW-1185">Reference proteome</keyword>
<protein>
    <submittedName>
        <fullName evidence="2">Uncharacterized protein</fullName>
    </submittedName>
</protein>
<gene>
    <name evidence="2" type="ORF">DFR49_0159</name>
</gene>
<name>A0A397P7V9_9SPHN</name>
<organism evidence="2 3">
    <name type="scientific">Hephaestia caeni</name>
    <dbReference type="NCBI Taxonomy" id="645617"/>
    <lineage>
        <taxon>Bacteria</taxon>
        <taxon>Pseudomonadati</taxon>
        <taxon>Pseudomonadota</taxon>
        <taxon>Alphaproteobacteria</taxon>
        <taxon>Sphingomonadales</taxon>
        <taxon>Sphingomonadaceae</taxon>
        <taxon>Hephaestia</taxon>
    </lineage>
</organism>
<reference evidence="2 3" key="1">
    <citation type="submission" date="2018-08" db="EMBL/GenBank/DDBJ databases">
        <title>Genomic Encyclopedia of Type Strains, Phase IV (KMG-IV): sequencing the most valuable type-strain genomes for metagenomic binning, comparative biology and taxonomic classification.</title>
        <authorList>
            <person name="Goeker M."/>
        </authorList>
    </citation>
    <scope>NUCLEOTIDE SEQUENCE [LARGE SCALE GENOMIC DNA]</scope>
    <source>
        <strain evidence="2 3">DSM 25527</strain>
    </source>
</reference>